<dbReference type="AlphaFoldDB" id="A0A9X1NMA4"/>
<sequence length="237" mass="25159">MLGTDGETRTLGAEIHGVRSVRVDDFRVRSSDLTFRLNVAIDLERLVTAAPARWAVSALAERPEDEARRERAVAAVQAAGQELEEGTSRFDLAVVRIDGAGVLGGISVLYGQQARTGERLAYVLTPDLRLADLIAADRGLLAREFVDGLSPLDVSGTLEGSWEVRVKEVLARFGVLITVHPGDELPGDGAAQACPAIVRASPSPGPLSGRHVRQYSGLGGRTRQALSRLGLVPAHSG</sequence>
<evidence type="ECO:0000313" key="1">
    <source>
        <dbReference type="EMBL" id="MCD5316394.1"/>
    </source>
</evidence>
<evidence type="ECO:0000313" key="2">
    <source>
        <dbReference type="Proteomes" id="UP001138997"/>
    </source>
</evidence>
<gene>
    <name evidence="1" type="ORF">LR394_36405</name>
</gene>
<comment type="caution">
    <text evidence="1">The sequence shown here is derived from an EMBL/GenBank/DDBJ whole genome shotgun (WGS) entry which is preliminary data.</text>
</comment>
<dbReference type="RefSeq" id="WP_231449243.1">
    <property type="nucleotide sequence ID" value="NZ_JAJOMB010000029.1"/>
</dbReference>
<organism evidence="1 2">
    <name type="scientific">Kineosporia babensis</name>
    <dbReference type="NCBI Taxonomy" id="499548"/>
    <lineage>
        <taxon>Bacteria</taxon>
        <taxon>Bacillati</taxon>
        <taxon>Actinomycetota</taxon>
        <taxon>Actinomycetes</taxon>
        <taxon>Kineosporiales</taxon>
        <taxon>Kineosporiaceae</taxon>
        <taxon>Kineosporia</taxon>
    </lineage>
</organism>
<dbReference type="Proteomes" id="UP001138997">
    <property type="component" value="Unassembled WGS sequence"/>
</dbReference>
<name>A0A9X1NMA4_9ACTN</name>
<accession>A0A9X1NMA4</accession>
<reference evidence="1" key="1">
    <citation type="submission" date="2021-11" db="EMBL/GenBank/DDBJ databases">
        <title>Streptomyces corallinus and Kineosporia corallina sp. nov., two new coral-derived marine actinobacteria.</title>
        <authorList>
            <person name="Buangrab K."/>
            <person name="Sutthacheep M."/>
            <person name="Yeemin T."/>
            <person name="Harunari E."/>
            <person name="Igarashi Y."/>
            <person name="Sripreechasak P."/>
            <person name="Kanchanasin P."/>
            <person name="Tanasupawat S."/>
            <person name="Phongsopitanun W."/>
        </authorList>
    </citation>
    <scope>NUCLEOTIDE SEQUENCE</scope>
    <source>
        <strain evidence="1">JCM 31032</strain>
    </source>
</reference>
<dbReference type="EMBL" id="JAJOMB010000029">
    <property type="protein sequence ID" value="MCD5316394.1"/>
    <property type="molecule type" value="Genomic_DNA"/>
</dbReference>
<keyword evidence="2" id="KW-1185">Reference proteome</keyword>
<proteinExistence type="predicted"/>
<protein>
    <submittedName>
        <fullName evidence="1">Uncharacterized protein</fullName>
    </submittedName>
</protein>